<keyword evidence="6" id="KW-0802">TPR repeat</keyword>
<reference evidence="13" key="2">
    <citation type="journal article" date="2023" name="Science">
        <title>Genomic signatures of disease resistance in endangered staghorn corals.</title>
        <authorList>
            <person name="Vollmer S.V."/>
            <person name="Selwyn J.D."/>
            <person name="Despard B.A."/>
            <person name="Roesel C.L."/>
        </authorList>
    </citation>
    <scope>NUCLEOTIDE SEQUENCE</scope>
    <source>
        <strain evidence="13">K2</strain>
    </source>
</reference>
<keyword evidence="2" id="KW-0963">Cytoplasm</keyword>
<dbReference type="AlphaFoldDB" id="A0AAD9QLS2"/>
<dbReference type="SUPFAM" id="SSF69322">
    <property type="entry name" value="Tricorn protease domain 2"/>
    <property type="match status" value="1"/>
</dbReference>
<dbReference type="InterPro" id="IPR039468">
    <property type="entry name" value="WDR19_WD40_rpt"/>
</dbReference>
<dbReference type="GO" id="GO:0060271">
    <property type="term" value="P:cilium assembly"/>
    <property type="evidence" value="ECO:0007669"/>
    <property type="project" value="TreeGrafter"/>
</dbReference>
<dbReference type="GO" id="GO:0035721">
    <property type="term" value="P:intraciliary retrograde transport"/>
    <property type="evidence" value="ECO:0007669"/>
    <property type="project" value="InterPro"/>
</dbReference>
<dbReference type="FunFam" id="1.25.40.470:FF:000006">
    <property type="entry name" value="WD repeat-containing protein 19 isoform X1"/>
    <property type="match status" value="1"/>
</dbReference>
<dbReference type="GO" id="GO:0005929">
    <property type="term" value="C:cilium"/>
    <property type="evidence" value="ECO:0007669"/>
    <property type="project" value="UniProtKB-ARBA"/>
</dbReference>
<feature type="domain" description="WDR19 WD40 repeat" evidence="10">
    <location>
        <begin position="6"/>
        <end position="224"/>
    </location>
</feature>
<comment type="caution">
    <text evidence="13">The sequence shown here is derived from an EMBL/GenBank/DDBJ whole genome shotgun (WGS) entry which is preliminary data.</text>
</comment>
<reference evidence="13" key="1">
    <citation type="journal article" date="2023" name="G3 (Bethesda)">
        <title>Whole genome assembly and annotation of the endangered Caribbean coral Acropora cervicornis.</title>
        <authorList>
            <person name="Selwyn J.D."/>
            <person name="Vollmer S.V."/>
        </authorList>
    </citation>
    <scope>NUCLEOTIDE SEQUENCE</scope>
    <source>
        <strain evidence="13">K2</strain>
    </source>
</reference>
<keyword evidence="5" id="KW-0970">Cilium biogenesis/degradation</keyword>
<comment type="subcellular location">
    <subcellularLocation>
        <location evidence="1">Cytoplasm</location>
        <location evidence="1">Cytoskeleton</location>
        <location evidence="1">Cilium basal body</location>
    </subcellularLocation>
</comment>
<evidence type="ECO:0000256" key="9">
    <source>
        <dbReference type="ARBA" id="ARBA00023273"/>
    </source>
</evidence>
<evidence type="ECO:0000256" key="1">
    <source>
        <dbReference type="ARBA" id="ARBA00004120"/>
    </source>
</evidence>
<keyword evidence="8" id="KW-0206">Cytoskeleton</keyword>
<keyword evidence="9" id="KW-0966">Cell projection</keyword>
<protein>
    <submittedName>
        <fullName evidence="13">WD repeat-containing protein 19</fullName>
    </submittedName>
</protein>
<evidence type="ECO:0000256" key="2">
    <source>
        <dbReference type="ARBA" id="ARBA00022490"/>
    </source>
</evidence>
<evidence type="ECO:0000259" key="12">
    <source>
        <dbReference type="Pfam" id="PF24762"/>
    </source>
</evidence>
<dbReference type="Gene3D" id="1.25.40.470">
    <property type="match status" value="2"/>
</dbReference>
<evidence type="ECO:0000256" key="4">
    <source>
        <dbReference type="ARBA" id="ARBA00022737"/>
    </source>
</evidence>
<dbReference type="InterPro" id="IPR056168">
    <property type="entry name" value="TPR_IF140/IFT172/WDR19"/>
</dbReference>
<dbReference type="EMBL" id="JARQWQ010000025">
    <property type="protein sequence ID" value="KAK2563577.1"/>
    <property type="molecule type" value="Genomic_DNA"/>
</dbReference>
<keyword evidence="4" id="KW-0677">Repeat</keyword>
<evidence type="ECO:0000313" key="14">
    <source>
        <dbReference type="Proteomes" id="UP001249851"/>
    </source>
</evidence>
<keyword evidence="3" id="KW-0853">WD repeat</keyword>
<sequence length="933" mass="106327">MSNRERSEQLKDREYLGTVTAIHLNADYAAVMFEGKVQLHLIEGESMDASDERETRLFPDKGTQGRITCCALTAEFLIYATDNGSLFYFFIEDWQFVNEFRHVVGIKKIFPDISGTHAVFIDDKSDGFVYNPVNDATFEIPNLSPNIRGIIWENWPLDKDVFCGYDEDKVYTYIFYRDTVIGPQCIMAGSTKLPYAQKPLMLYGGEVTCQTQSGKTSKVNLTTHALHEKPQDLPKTDLETSFNHCLALKRFKEAWALARILDSKETWTEFGKKAIYHLDIELAMRVYRKMGDVAMVQSLESIQDTEDKNLLAGYVAMFLDDYNTAQDLFLRSTYPLAALEMRRDLLHWDQALELAKSLAPEQIPYISREYAQQLEFTGDYSNALLHYEKGVTKLRESRDHDELCVGGMARMAIRVGDIRRGVNYASKSPSRQLKKECATILESMKQYSESAMLFEKGQYWEKAAAVYIKTKNWAKVGELLAHVTSPKLHVQYAKAKEADGKYKDAAAAYEAAKDYDNFIRINLDHLQNPEEAVRIVKETRSVEGAKMVAKFFQKLGDFGSAIQFLVLSKCNDEAFQLAQAHNQMEQYADIIGDDAVADDYASIALYFENQKQHFLAGKFFLKATQYSKALKHFLKCPVGEDGESIELAIETVGQASDDILTHQLIDFLMGEADGIPKEAKYLFRLYMALKQYREAARTAIIIAREDQNTGNYRNAHDVLFSMYRELTDHSIKIPTEMMQNLMILHSYILVKLHVKRGDHSKGARMLIRVANNISKFPAHVVPILTSTVIECHRSGLKNSSFSYAAMLMRPEYRQKIDLKYKKKIEQIVRKPDKTEEEEAQDPCPYCGNEVAQTKLDCPECKNTIPYCVITGRHMVKDNWSMCPNCSFPALYSELMSLLESGETVCPMCSQSIAASEVKQIKDPAEYLKTDDKE</sequence>
<feature type="domain" description="IF140/IFT172/WDR19 TPR" evidence="12">
    <location>
        <begin position="251"/>
        <end position="522"/>
    </location>
</feature>
<feature type="domain" description="IFT121-like zinc finger" evidence="11">
    <location>
        <begin position="865"/>
        <end position="912"/>
    </location>
</feature>
<evidence type="ECO:0000256" key="6">
    <source>
        <dbReference type="ARBA" id="ARBA00022803"/>
    </source>
</evidence>
<evidence type="ECO:0000313" key="13">
    <source>
        <dbReference type="EMBL" id="KAK2563577.1"/>
    </source>
</evidence>
<gene>
    <name evidence="13" type="ORF">P5673_013306</name>
</gene>
<dbReference type="InterPro" id="IPR040379">
    <property type="entry name" value="WDR19/dyf-2"/>
</dbReference>
<dbReference type="Pfam" id="PF15911">
    <property type="entry name" value="Beta-prop_WDR19_2nd"/>
    <property type="match status" value="1"/>
</dbReference>
<dbReference type="PANTHER" id="PTHR14920:SF0">
    <property type="entry name" value="WD REPEAT DOMAIN 19"/>
    <property type="match status" value="1"/>
</dbReference>
<keyword evidence="14" id="KW-1185">Reference proteome</keyword>
<dbReference type="Proteomes" id="UP001249851">
    <property type="component" value="Unassembled WGS sequence"/>
</dbReference>
<proteinExistence type="predicted"/>
<dbReference type="GO" id="GO:0030991">
    <property type="term" value="C:intraciliary transport particle A"/>
    <property type="evidence" value="ECO:0007669"/>
    <property type="project" value="TreeGrafter"/>
</dbReference>
<evidence type="ECO:0000256" key="8">
    <source>
        <dbReference type="ARBA" id="ARBA00023212"/>
    </source>
</evidence>
<name>A0AAD9QLS2_ACRCE</name>
<keyword evidence="7" id="KW-0969">Cilium</keyword>
<accession>A0AAD9QLS2</accession>
<dbReference type="Pfam" id="PF23145">
    <property type="entry name" value="Zf_2nd_IFT121"/>
    <property type="match status" value="1"/>
</dbReference>
<evidence type="ECO:0000259" key="10">
    <source>
        <dbReference type="Pfam" id="PF15911"/>
    </source>
</evidence>
<dbReference type="PANTHER" id="PTHR14920">
    <property type="entry name" value="OSMOTIC AVOIDANCE ABNORMAL PROTEIN 1/WD REPEAT MEMBRANE PROTEIN"/>
    <property type="match status" value="1"/>
</dbReference>
<dbReference type="Pfam" id="PF24762">
    <property type="entry name" value="TPR_IF140-IFT172"/>
    <property type="match status" value="1"/>
</dbReference>
<evidence type="ECO:0000259" key="11">
    <source>
        <dbReference type="Pfam" id="PF23145"/>
    </source>
</evidence>
<dbReference type="FunFam" id="1.25.40.470:FF:000009">
    <property type="entry name" value="WD repeat-containing protein 19 isoform X1"/>
    <property type="match status" value="1"/>
</dbReference>
<dbReference type="GO" id="GO:0008104">
    <property type="term" value="P:intracellular protein localization"/>
    <property type="evidence" value="ECO:0007669"/>
    <property type="project" value="UniProtKB-ARBA"/>
</dbReference>
<evidence type="ECO:0000256" key="3">
    <source>
        <dbReference type="ARBA" id="ARBA00022574"/>
    </source>
</evidence>
<evidence type="ECO:0000256" key="7">
    <source>
        <dbReference type="ARBA" id="ARBA00023069"/>
    </source>
</evidence>
<dbReference type="InterPro" id="IPR056170">
    <property type="entry name" value="Znf_IFT121-like"/>
</dbReference>
<evidence type="ECO:0000256" key="5">
    <source>
        <dbReference type="ARBA" id="ARBA00022794"/>
    </source>
</evidence>
<organism evidence="13 14">
    <name type="scientific">Acropora cervicornis</name>
    <name type="common">Staghorn coral</name>
    <dbReference type="NCBI Taxonomy" id="6130"/>
    <lineage>
        <taxon>Eukaryota</taxon>
        <taxon>Metazoa</taxon>
        <taxon>Cnidaria</taxon>
        <taxon>Anthozoa</taxon>
        <taxon>Hexacorallia</taxon>
        <taxon>Scleractinia</taxon>
        <taxon>Astrocoeniina</taxon>
        <taxon>Acroporidae</taxon>
        <taxon>Acropora</taxon>
    </lineage>
</organism>